<dbReference type="FunFam" id="1.10.10.60:FF:000141">
    <property type="entry name" value="TetR family transcriptional regulator"/>
    <property type="match status" value="1"/>
</dbReference>
<gene>
    <name evidence="7" type="ORF">H1Z61_00705</name>
</gene>
<dbReference type="InterPro" id="IPR050624">
    <property type="entry name" value="HTH-type_Tx_Regulator"/>
</dbReference>
<evidence type="ECO:0000313" key="8">
    <source>
        <dbReference type="Proteomes" id="UP000570010"/>
    </source>
</evidence>
<dbReference type="Pfam" id="PF00440">
    <property type="entry name" value="TetR_N"/>
    <property type="match status" value="1"/>
</dbReference>
<dbReference type="GO" id="GO:0003677">
    <property type="term" value="F:DNA binding"/>
    <property type="evidence" value="ECO:0007669"/>
    <property type="project" value="UniProtKB-UniRule"/>
</dbReference>
<dbReference type="PROSITE" id="PS50977">
    <property type="entry name" value="HTH_TETR_2"/>
    <property type="match status" value="1"/>
</dbReference>
<dbReference type="InterPro" id="IPR023772">
    <property type="entry name" value="DNA-bd_HTH_TetR-type_CS"/>
</dbReference>
<feature type="DNA-binding region" description="H-T-H motif" evidence="5">
    <location>
        <begin position="26"/>
        <end position="45"/>
    </location>
</feature>
<keyword evidence="3 5" id="KW-0238">DNA-binding</keyword>
<dbReference type="RefSeq" id="WP_163239030.1">
    <property type="nucleotide sequence ID" value="NZ_JAAIWN010000001.1"/>
</dbReference>
<evidence type="ECO:0000256" key="3">
    <source>
        <dbReference type="ARBA" id="ARBA00023125"/>
    </source>
</evidence>
<dbReference type="InterPro" id="IPR009057">
    <property type="entry name" value="Homeodomain-like_sf"/>
</dbReference>
<evidence type="ECO:0000256" key="4">
    <source>
        <dbReference type="ARBA" id="ARBA00023163"/>
    </source>
</evidence>
<feature type="domain" description="HTH tetR-type" evidence="6">
    <location>
        <begin position="3"/>
        <end position="63"/>
    </location>
</feature>
<accession>A0A7W1X152</accession>
<dbReference type="SUPFAM" id="SSF48498">
    <property type="entry name" value="Tetracyclin repressor-like, C-terminal domain"/>
    <property type="match status" value="1"/>
</dbReference>
<protein>
    <submittedName>
        <fullName evidence="7">TetR/AcrR family transcriptional regulator</fullName>
    </submittedName>
</protein>
<sequence length="191" mass="22172">MAIDRKQQIIEAATKSFSLFGYKATTMDQVAKLANVGKGTIYTFFKNKEELFDDIVSTLITEMKITADESFDPLQSFHKNAHRVLYNILEFRLKHQLTIKLFQEGLEMGTPAVKDMMEKLEKAILSFIKERVEDALKKGEIRTCDPEITAFIMLKLYVSLIFDWEKHHQPLNKKEIAELFELYIFKGLSPK</sequence>
<keyword evidence="4" id="KW-0804">Transcription</keyword>
<keyword evidence="2" id="KW-0805">Transcription regulation</keyword>
<dbReference type="InterPro" id="IPR001647">
    <property type="entry name" value="HTH_TetR"/>
</dbReference>
<dbReference type="Gene3D" id="1.10.10.60">
    <property type="entry name" value="Homeodomain-like"/>
    <property type="match status" value="1"/>
</dbReference>
<name>A0A7W1X152_9BACI</name>
<comment type="caution">
    <text evidence="7">The sequence shown here is derived from an EMBL/GenBank/DDBJ whole genome shotgun (WGS) entry which is preliminary data.</text>
</comment>
<evidence type="ECO:0000313" key="7">
    <source>
        <dbReference type="EMBL" id="MBA4535688.1"/>
    </source>
</evidence>
<dbReference type="Gene3D" id="1.10.357.10">
    <property type="entry name" value="Tetracycline Repressor, domain 2"/>
    <property type="match status" value="1"/>
</dbReference>
<dbReference type="PROSITE" id="PS01081">
    <property type="entry name" value="HTH_TETR_1"/>
    <property type="match status" value="1"/>
</dbReference>
<keyword evidence="1" id="KW-0678">Repressor</keyword>
<dbReference type="AlphaFoldDB" id="A0A7W1X152"/>
<dbReference type="GO" id="GO:0045892">
    <property type="term" value="P:negative regulation of DNA-templated transcription"/>
    <property type="evidence" value="ECO:0007669"/>
    <property type="project" value="UniProtKB-ARBA"/>
</dbReference>
<dbReference type="PANTHER" id="PTHR43479">
    <property type="entry name" value="ACREF/ENVCD OPERON REPRESSOR-RELATED"/>
    <property type="match status" value="1"/>
</dbReference>
<dbReference type="Proteomes" id="UP000570010">
    <property type="component" value="Unassembled WGS sequence"/>
</dbReference>
<dbReference type="PRINTS" id="PR00455">
    <property type="entry name" value="HTHTETR"/>
</dbReference>
<dbReference type="InterPro" id="IPR036271">
    <property type="entry name" value="Tet_transcr_reg_TetR-rel_C_sf"/>
</dbReference>
<dbReference type="SUPFAM" id="SSF46689">
    <property type="entry name" value="Homeodomain-like"/>
    <property type="match status" value="1"/>
</dbReference>
<evidence type="ECO:0000259" key="6">
    <source>
        <dbReference type="PROSITE" id="PS50977"/>
    </source>
</evidence>
<dbReference type="PANTHER" id="PTHR43479:SF11">
    <property type="entry name" value="ACREF_ENVCD OPERON REPRESSOR-RELATED"/>
    <property type="match status" value="1"/>
</dbReference>
<organism evidence="7 8">
    <name type="scientific">Bacillus aquiflavi</name>
    <dbReference type="NCBI Taxonomy" id="2672567"/>
    <lineage>
        <taxon>Bacteria</taxon>
        <taxon>Bacillati</taxon>
        <taxon>Bacillota</taxon>
        <taxon>Bacilli</taxon>
        <taxon>Bacillales</taxon>
        <taxon>Bacillaceae</taxon>
        <taxon>Bacillus</taxon>
    </lineage>
</organism>
<evidence type="ECO:0000256" key="2">
    <source>
        <dbReference type="ARBA" id="ARBA00023015"/>
    </source>
</evidence>
<evidence type="ECO:0000256" key="1">
    <source>
        <dbReference type="ARBA" id="ARBA00022491"/>
    </source>
</evidence>
<evidence type="ECO:0000256" key="5">
    <source>
        <dbReference type="PROSITE-ProRule" id="PRU00335"/>
    </source>
</evidence>
<dbReference type="EMBL" id="JACEIO010000001">
    <property type="protein sequence ID" value="MBA4535688.1"/>
    <property type="molecule type" value="Genomic_DNA"/>
</dbReference>
<reference evidence="7 8" key="1">
    <citation type="submission" date="2020-07" db="EMBL/GenBank/DDBJ databases">
        <authorList>
            <person name="Feng H."/>
        </authorList>
    </citation>
    <scope>NUCLEOTIDE SEQUENCE [LARGE SCALE GENOMIC DNA]</scope>
    <source>
        <strain evidence="8">s-12</strain>
    </source>
</reference>
<proteinExistence type="predicted"/>